<dbReference type="GO" id="GO:0005737">
    <property type="term" value="C:cytoplasm"/>
    <property type="evidence" value="ECO:0007669"/>
    <property type="project" value="UniProtKB-SubCell"/>
</dbReference>
<dbReference type="Pfam" id="PF24986">
    <property type="entry name" value="PRC_RimM"/>
    <property type="match status" value="1"/>
</dbReference>
<dbReference type="GO" id="GO:0043022">
    <property type="term" value="F:ribosome binding"/>
    <property type="evidence" value="ECO:0007669"/>
    <property type="project" value="InterPro"/>
</dbReference>
<dbReference type="Gene3D" id="2.40.30.60">
    <property type="entry name" value="RimM"/>
    <property type="match status" value="1"/>
</dbReference>
<protein>
    <recommendedName>
        <fullName evidence="5">Ribosome maturation factor RimM</fullName>
    </recommendedName>
</protein>
<dbReference type="PANTHER" id="PTHR33692:SF1">
    <property type="entry name" value="RIBOSOME MATURATION FACTOR RIMM"/>
    <property type="match status" value="1"/>
</dbReference>
<keyword evidence="9" id="KW-1185">Reference proteome</keyword>
<feature type="domain" description="RimM N-terminal" evidence="6">
    <location>
        <begin position="6"/>
        <end position="83"/>
    </location>
</feature>
<proteinExistence type="inferred from homology"/>
<keyword evidence="2 5" id="KW-0690">Ribosome biogenesis</keyword>
<dbReference type="GO" id="GO:0006364">
    <property type="term" value="P:rRNA processing"/>
    <property type="evidence" value="ECO:0007669"/>
    <property type="project" value="UniProtKB-UniRule"/>
</dbReference>
<dbReference type="InterPro" id="IPR002676">
    <property type="entry name" value="RimM_N"/>
</dbReference>
<gene>
    <name evidence="5 8" type="primary">rimM</name>
    <name evidence="8" type="ORF">JYB65_01865</name>
</gene>
<keyword evidence="1 5" id="KW-0963">Cytoplasm</keyword>
<dbReference type="EMBL" id="JAFJZZ010000001">
    <property type="protein sequence ID" value="MBN7772096.1"/>
    <property type="molecule type" value="Genomic_DNA"/>
</dbReference>
<comment type="subcellular location">
    <subcellularLocation>
        <location evidence="5">Cytoplasm</location>
    </subcellularLocation>
</comment>
<evidence type="ECO:0000259" key="6">
    <source>
        <dbReference type="Pfam" id="PF01782"/>
    </source>
</evidence>
<dbReference type="NCBIfam" id="TIGR02273">
    <property type="entry name" value="16S_RimM"/>
    <property type="match status" value="1"/>
</dbReference>
<organism evidence="8 9">
    <name type="scientific">Clostridium aminobutyricum</name>
    <dbReference type="NCBI Taxonomy" id="33953"/>
    <lineage>
        <taxon>Bacteria</taxon>
        <taxon>Bacillati</taxon>
        <taxon>Bacillota</taxon>
        <taxon>Clostridia</taxon>
        <taxon>Eubacteriales</taxon>
        <taxon>Clostridiaceae</taxon>
        <taxon>Clostridium</taxon>
    </lineage>
</organism>
<dbReference type="GO" id="GO:0042274">
    <property type="term" value="P:ribosomal small subunit biogenesis"/>
    <property type="evidence" value="ECO:0007669"/>
    <property type="project" value="UniProtKB-UniRule"/>
</dbReference>
<evidence type="ECO:0000313" key="8">
    <source>
        <dbReference type="EMBL" id="MBN7772096.1"/>
    </source>
</evidence>
<dbReference type="SUPFAM" id="SSF50447">
    <property type="entry name" value="Translation proteins"/>
    <property type="match status" value="1"/>
</dbReference>
<dbReference type="InterPro" id="IPR009000">
    <property type="entry name" value="Transl_B-barrel_sf"/>
</dbReference>
<comment type="subunit">
    <text evidence="5">Binds ribosomal protein uS19.</text>
</comment>
<dbReference type="GO" id="GO:0005840">
    <property type="term" value="C:ribosome"/>
    <property type="evidence" value="ECO:0007669"/>
    <property type="project" value="InterPro"/>
</dbReference>
<dbReference type="RefSeq" id="WP_206580873.1">
    <property type="nucleotide sequence ID" value="NZ_JAFJZZ010000001.1"/>
</dbReference>
<comment type="function">
    <text evidence="5">An accessory protein needed during the final step in the assembly of 30S ribosomal subunit, possibly for assembly of the head region. Essential for efficient processing of 16S rRNA. May be needed both before and after RbfA during the maturation of 16S rRNA. It has affinity for free ribosomal 30S subunits but not for 70S ribosomes.</text>
</comment>
<comment type="similarity">
    <text evidence="5">Belongs to the RimM family.</text>
</comment>
<feature type="domain" description="Ribosome maturation factor RimM PRC barrel" evidence="7">
    <location>
        <begin position="96"/>
        <end position="161"/>
    </location>
</feature>
<dbReference type="InterPro" id="IPR011961">
    <property type="entry name" value="RimM"/>
</dbReference>
<dbReference type="SUPFAM" id="SSF50346">
    <property type="entry name" value="PRC-barrel domain"/>
    <property type="match status" value="1"/>
</dbReference>
<dbReference type="Pfam" id="PF01782">
    <property type="entry name" value="RimM"/>
    <property type="match status" value="1"/>
</dbReference>
<sequence>MKKIKIGQIVNAVGLKGEVKLYHYTDYKERFEELGTIYVDDKKTTIEHVRYLKDLPILKLDGCNDRNTAESLKGKTVYISEDQLRELPEDTYYIRDLIGLPVKDEKDIFFGTLKDVLQNSAQDLYEIELEQEKTILLPAVSEFVLDINLEEKYIKVKLIDGILDV</sequence>
<name>A0A939D6S4_CLOAM</name>
<evidence type="ECO:0000256" key="2">
    <source>
        <dbReference type="ARBA" id="ARBA00022517"/>
    </source>
</evidence>
<dbReference type="Proteomes" id="UP000664545">
    <property type="component" value="Unassembled WGS sequence"/>
</dbReference>
<dbReference type="HAMAP" id="MF_00014">
    <property type="entry name" value="Ribosome_mat_RimM"/>
    <property type="match status" value="1"/>
</dbReference>
<evidence type="ECO:0000256" key="5">
    <source>
        <dbReference type="HAMAP-Rule" id="MF_00014"/>
    </source>
</evidence>
<dbReference type="InterPro" id="IPR056792">
    <property type="entry name" value="PRC_RimM"/>
</dbReference>
<evidence type="ECO:0000256" key="1">
    <source>
        <dbReference type="ARBA" id="ARBA00022490"/>
    </source>
</evidence>
<accession>A0A939D6S4</accession>
<keyword evidence="4 5" id="KW-0143">Chaperone</keyword>
<reference evidence="8" key="1">
    <citation type="submission" date="2021-02" db="EMBL/GenBank/DDBJ databases">
        <title>Abyssanaerobacter marinus gen.nov., sp., nov, anaerobic bacterium isolated from the Onnuri vent field of Indian Ocean and suggestion of Mogibacteriaceae fam. nov., and proposal of reclassification of ambiguous this family's genus member.</title>
        <authorList>
            <person name="Kim Y.J."/>
            <person name="Yang J.-A."/>
        </authorList>
    </citation>
    <scope>NUCLEOTIDE SEQUENCE</scope>
    <source>
        <strain evidence="8">DSM 2634</strain>
    </source>
</reference>
<comment type="caution">
    <text evidence="8">The sequence shown here is derived from an EMBL/GenBank/DDBJ whole genome shotgun (WGS) entry which is preliminary data.</text>
</comment>
<dbReference type="Gene3D" id="2.30.30.240">
    <property type="entry name" value="PRC-barrel domain"/>
    <property type="match status" value="1"/>
</dbReference>
<evidence type="ECO:0000256" key="3">
    <source>
        <dbReference type="ARBA" id="ARBA00022552"/>
    </source>
</evidence>
<dbReference type="InterPro" id="IPR011033">
    <property type="entry name" value="PRC_barrel-like_sf"/>
</dbReference>
<evidence type="ECO:0000259" key="7">
    <source>
        <dbReference type="Pfam" id="PF24986"/>
    </source>
</evidence>
<dbReference type="PANTHER" id="PTHR33692">
    <property type="entry name" value="RIBOSOME MATURATION FACTOR RIMM"/>
    <property type="match status" value="1"/>
</dbReference>
<dbReference type="InterPro" id="IPR036976">
    <property type="entry name" value="RimM_N_sf"/>
</dbReference>
<evidence type="ECO:0000313" key="9">
    <source>
        <dbReference type="Proteomes" id="UP000664545"/>
    </source>
</evidence>
<evidence type="ECO:0000256" key="4">
    <source>
        <dbReference type="ARBA" id="ARBA00023186"/>
    </source>
</evidence>
<keyword evidence="3 5" id="KW-0698">rRNA processing</keyword>
<comment type="domain">
    <text evidence="5">The PRC barrel domain binds ribosomal protein uS19.</text>
</comment>
<dbReference type="AlphaFoldDB" id="A0A939D6S4"/>